<dbReference type="Gene3D" id="3.40.720.10">
    <property type="entry name" value="Alkaline Phosphatase, subunit A"/>
    <property type="match status" value="1"/>
</dbReference>
<keyword evidence="3" id="KW-0378">Hydrolase</keyword>
<dbReference type="CDD" id="cd16147">
    <property type="entry name" value="G6S"/>
    <property type="match status" value="1"/>
</dbReference>
<feature type="signal peptide" evidence="7">
    <location>
        <begin position="1"/>
        <end position="21"/>
    </location>
</feature>
<protein>
    <recommendedName>
        <fullName evidence="8">Sulfatase N-terminal domain-containing protein</fullName>
    </recommendedName>
</protein>
<dbReference type="KEGG" id="atl:Athai_45150"/>
<evidence type="ECO:0000256" key="7">
    <source>
        <dbReference type="SAM" id="SignalP"/>
    </source>
</evidence>
<evidence type="ECO:0000259" key="8">
    <source>
        <dbReference type="Pfam" id="PF00884"/>
    </source>
</evidence>
<evidence type="ECO:0000256" key="4">
    <source>
        <dbReference type="ARBA" id="ARBA00023180"/>
    </source>
</evidence>
<keyword evidence="4" id="KW-0325">Glycoprotein</keyword>
<dbReference type="PANTHER" id="PTHR43108:SF8">
    <property type="entry name" value="SD21168P"/>
    <property type="match status" value="1"/>
</dbReference>
<evidence type="ECO:0000256" key="2">
    <source>
        <dbReference type="ARBA" id="ARBA00022729"/>
    </source>
</evidence>
<evidence type="ECO:0000256" key="5">
    <source>
        <dbReference type="PIRSR" id="PIRSR036666-50"/>
    </source>
</evidence>
<name>A0A7R7HY73_9ACTN</name>
<feature type="chain" id="PRO_5038416079" description="Sulfatase N-terminal domain-containing protein" evidence="7">
    <location>
        <begin position="22"/>
        <end position="502"/>
    </location>
</feature>
<feature type="compositionally biased region" description="Basic and acidic residues" evidence="6">
    <location>
        <begin position="412"/>
        <end position="423"/>
    </location>
</feature>
<dbReference type="PIRSF" id="PIRSF036666">
    <property type="entry name" value="G6S"/>
    <property type="match status" value="1"/>
</dbReference>
<feature type="domain" description="Sulfatase N-terminal" evidence="8">
    <location>
        <begin position="46"/>
        <end position="378"/>
    </location>
</feature>
<reference evidence="9 10" key="1">
    <citation type="submission" date="2020-08" db="EMBL/GenBank/DDBJ databases">
        <title>Whole genome shotgun sequence of Actinocatenispora thailandica NBRC 105041.</title>
        <authorList>
            <person name="Komaki H."/>
            <person name="Tamura T."/>
        </authorList>
    </citation>
    <scope>NUCLEOTIDE SEQUENCE [LARGE SCALE GENOMIC DNA]</scope>
    <source>
        <strain evidence="9 10">NBRC 105041</strain>
    </source>
</reference>
<dbReference type="SUPFAM" id="SSF53649">
    <property type="entry name" value="Alkaline phosphatase-like"/>
    <property type="match status" value="1"/>
</dbReference>
<dbReference type="Proteomes" id="UP000611640">
    <property type="component" value="Chromosome"/>
</dbReference>
<dbReference type="AlphaFoldDB" id="A0A7R7HY73"/>
<proteinExistence type="inferred from homology"/>
<comment type="PTM">
    <text evidence="5">The conversion to 3-oxoalanine (also known as C-formylglycine, FGly), of a serine or cysteine residue in prokaryotes and of a cysteine residue in eukaryotes, is critical for catalytic activity.</text>
</comment>
<accession>A0A7R7HY73</accession>
<dbReference type="InterPro" id="IPR017850">
    <property type="entry name" value="Alkaline_phosphatase_core_sf"/>
</dbReference>
<evidence type="ECO:0000256" key="1">
    <source>
        <dbReference type="ARBA" id="ARBA00008779"/>
    </source>
</evidence>
<dbReference type="InterPro" id="IPR024607">
    <property type="entry name" value="Sulfatase_CS"/>
</dbReference>
<dbReference type="Pfam" id="PF00884">
    <property type="entry name" value="Sulfatase"/>
    <property type="match status" value="1"/>
</dbReference>
<feature type="modified residue" description="3-oxoalanine (Cys)" evidence="5">
    <location>
        <position position="87"/>
    </location>
</feature>
<dbReference type="PANTHER" id="PTHR43108">
    <property type="entry name" value="N-ACETYLGLUCOSAMINE-6-SULFATASE FAMILY MEMBER"/>
    <property type="match status" value="1"/>
</dbReference>
<dbReference type="GO" id="GO:0030203">
    <property type="term" value="P:glycosaminoglycan metabolic process"/>
    <property type="evidence" value="ECO:0007669"/>
    <property type="project" value="InterPro"/>
</dbReference>
<keyword evidence="2 7" id="KW-0732">Signal</keyword>
<gene>
    <name evidence="9" type="ORF">Athai_45150</name>
</gene>
<dbReference type="GO" id="GO:0008449">
    <property type="term" value="F:N-acetylglucosamine-6-sulfatase activity"/>
    <property type="evidence" value="ECO:0007669"/>
    <property type="project" value="InterPro"/>
</dbReference>
<dbReference type="PROSITE" id="PS51257">
    <property type="entry name" value="PROKAR_LIPOPROTEIN"/>
    <property type="match status" value="1"/>
</dbReference>
<evidence type="ECO:0000313" key="9">
    <source>
        <dbReference type="EMBL" id="BCJ37012.1"/>
    </source>
</evidence>
<comment type="similarity">
    <text evidence="1">Belongs to the sulfatase family.</text>
</comment>
<dbReference type="EMBL" id="AP023355">
    <property type="protein sequence ID" value="BCJ37012.1"/>
    <property type="molecule type" value="Genomic_DNA"/>
</dbReference>
<dbReference type="PROSITE" id="PS00523">
    <property type="entry name" value="SULFATASE_1"/>
    <property type="match status" value="1"/>
</dbReference>
<feature type="region of interest" description="Disordered" evidence="6">
    <location>
        <begin position="412"/>
        <end position="433"/>
    </location>
</feature>
<evidence type="ECO:0000313" key="10">
    <source>
        <dbReference type="Proteomes" id="UP000611640"/>
    </source>
</evidence>
<evidence type="ECO:0000256" key="6">
    <source>
        <dbReference type="SAM" id="MobiDB-lite"/>
    </source>
</evidence>
<keyword evidence="10" id="KW-1185">Reference proteome</keyword>
<evidence type="ECO:0000256" key="3">
    <source>
        <dbReference type="ARBA" id="ARBA00022801"/>
    </source>
</evidence>
<organism evidence="9 10">
    <name type="scientific">Actinocatenispora thailandica</name>
    <dbReference type="NCBI Taxonomy" id="227318"/>
    <lineage>
        <taxon>Bacteria</taxon>
        <taxon>Bacillati</taxon>
        <taxon>Actinomycetota</taxon>
        <taxon>Actinomycetes</taxon>
        <taxon>Micromonosporales</taxon>
        <taxon>Micromonosporaceae</taxon>
        <taxon>Actinocatenispora</taxon>
    </lineage>
</organism>
<sequence length="502" mass="53623">MRRTRRYATLGALAVAALVVAAGCTGGTLSGRPSPSASASGSGGRPNVVFVLTDDLSTNLARYMPHVRALQNAGMSFDDYSVTDSLCCPSRSSIFTGQYPHDTGVYTNSAPDGGFRVFHAGGKEQDTFATSLRAAGYRTAMMGKYLNGYQPGGPVDGTSDYVPPGWSEWDVAGNGYGEFDYDLNENHRIVHYGHEPSDYLTDVVSRKGQDFIKASAGAKKPFLLEIATFAPHGPYTPAPRDAHRFPGLRAPRDPAWNTTPSAAPAWLAHRPALNPAKTAKIDRAFRKRVQSVRAVDKMIGDLRSTLSAAGVARNTVIVFSSDNGYHMGEYRLMPGKQTAFDTDVRVPLVAAGPGIPAGRTSNAVVSNIDLCPTFEQLGGGVTPSSVDGHSLVPMLHGGSAAHWRTMTLVEHHGPDADRTDPDLPPRGSGNPPSYQALRTATATFVRYDDGAVEYYDRTRDPDELHNVAGRLPASTLATLKAETAALHNCHGADQCWSAGHPS</sequence>
<dbReference type="InterPro" id="IPR012251">
    <property type="entry name" value="GlcNAc_6-SO4ase"/>
</dbReference>
<dbReference type="InterPro" id="IPR000917">
    <property type="entry name" value="Sulfatase_N"/>
</dbReference>